<keyword evidence="10" id="KW-1015">Disulfide bond</keyword>
<evidence type="ECO:0000256" key="5">
    <source>
        <dbReference type="ARBA" id="ARBA00022989"/>
    </source>
</evidence>
<dbReference type="AlphaFoldDB" id="K7RPV2"/>
<dbReference type="GO" id="GO:0006784">
    <property type="term" value="P:heme A biosynthetic process"/>
    <property type="evidence" value="ECO:0007669"/>
    <property type="project" value="InterPro"/>
</dbReference>
<organism evidence="13 14">
    <name type="scientific">Acidipropionibacterium acidipropionici (strain ATCC 4875 / DSM 20272 / JCM 6432 / NBRC 12425 / NCIMB 8070 / 4)</name>
    <name type="common">Propionibacterium acidipropionici</name>
    <dbReference type="NCBI Taxonomy" id="1171373"/>
    <lineage>
        <taxon>Bacteria</taxon>
        <taxon>Bacillati</taxon>
        <taxon>Actinomycetota</taxon>
        <taxon>Actinomycetes</taxon>
        <taxon>Propionibacteriales</taxon>
        <taxon>Propionibacteriaceae</taxon>
        <taxon>Acidipropionibacterium</taxon>
    </lineage>
</organism>
<feature type="transmembrane region" description="Helical" evidence="12">
    <location>
        <begin position="127"/>
        <end position="150"/>
    </location>
</feature>
<feature type="transmembrane region" description="Helical" evidence="12">
    <location>
        <begin position="208"/>
        <end position="226"/>
    </location>
</feature>
<keyword evidence="3 12" id="KW-0812">Transmembrane</keyword>
<evidence type="ECO:0000256" key="9">
    <source>
        <dbReference type="ARBA" id="ARBA00023136"/>
    </source>
</evidence>
<evidence type="ECO:0000256" key="1">
    <source>
        <dbReference type="ARBA" id="ARBA00004141"/>
    </source>
</evidence>
<dbReference type="EMBL" id="CP003493">
    <property type="protein sequence ID" value="AFV90049.1"/>
    <property type="molecule type" value="Genomic_DNA"/>
</dbReference>
<feature type="transmembrane region" description="Helical" evidence="12">
    <location>
        <begin position="69"/>
        <end position="89"/>
    </location>
</feature>
<evidence type="ECO:0000256" key="10">
    <source>
        <dbReference type="ARBA" id="ARBA00023157"/>
    </source>
</evidence>
<keyword evidence="7" id="KW-0408">Iron</keyword>
<dbReference type="PANTHER" id="PTHR35457:SF1">
    <property type="entry name" value="HEME A SYNTHASE"/>
    <property type="match status" value="1"/>
</dbReference>
<proteinExistence type="predicted"/>
<dbReference type="KEGG" id="pbo:PACID_22650"/>
<dbReference type="PATRIC" id="fig|1171373.8.peg.2242"/>
<evidence type="ECO:0000256" key="6">
    <source>
        <dbReference type="ARBA" id="ARBA00023002"/>
    </source>
</evidence>
<evidence type="ECO:0000256" key="2">
    <source>
        <dbReference type="ARBA" id="ARBA00022475"/>
    </source>
</evidence>
<dbReference type="STRING" id="1171373.PACID_22650"/>
<dbReference type="InterPro" id="IPR050450">
    <property type="entry name" value="COX15/CtaA_HemeA_synthase"/>
</dbReference>
<dbReference type="Proteomes" id="UP000000214">
    <property type="component" value="Chromosome"/>
</dbReference>
<comment type="subcellular location">
    <subcellularLocation>
        <location evidence="1">Membrane</location>
        <topology evidence="1">Multi-pass membrane protein</topology>
    </subcellularLocation>
</comment>
<feature type="transmembrane region" description="Helical" evidence="12">
    <location>
        <begin position="101"/>
        <end position="121"/>
    </location>
</feature>
<evidence type="ECO:0000256" key="4">
    <source>
        <dbReference type="ARBA" id="ARBA00022723"/>
    </source>
</evidence>
<dbReference type="PANTHER" id="PTHR35457">
    <property type="entry name" value="HEME A SYNTHASE"/>
    <property type="match status" value="1"/>
</dbReference>
<name>K7RPV2_ACIA4</name>
<gene>
    <name evidence="13" type="ordered locus">PACID_22650</name>
</gene>
<dbReference type="GO" id="GO:0016491">
    <property type="term" value="F:oxidoreductase activity"/>
    <property type="evidence" value="ECO:0007669"/>
    <property type="project" value="UniProtKB-KW"/>
</dbReference>
<dbReference type="Pfam" id="PF02628">
    <property type="entry name" value="COX15-CtaA"/>
    <property type="match status" value="1"/>
</dbReference>
<keyword evidence="8" id="KW-0350">Heme biosynthesis</keyword>
<keyword evidence="2" id="KW-1003">Cell membrane</keyword>
<comment type="pathway">
    <text evidence="11">Porphyrin-containing compound metabolism.</text>
</comment>
<evidence type="ECO:0000256" key="8">
    <source>
        <dbReference type="ARBA" id="ARBA00023133"/>
    </source>
</evidence>
<evidence type="ECO:0000256" key="7">
    <source>
        <dbReference type="ARBA" id="ARBA00023004"/>
    </source>
</evidence>
<keyword evidence="9 12" id="KW-0472">Membrane</keyword>
<reference evidence="13 14" key="1">
    <citation type="journal article" date="2012" name="BMC Genomics">
        <title>The genome sequence of Propionibacterium acidipropionici provides insights into its biotechnological and industrial potential.</title>
        <authorList>
            <person name="Parizzi L.P."/>
            <person name="Grassi M.C."/>
            <person name="Llerena L.A."/>
            <person name="Carazzolle M.F."/>
            <person name="Queiroz V.L."/>
            <person name="Lunardi I."/>
            <person name="Zeidler A.F."/>
            <person name="Teixeira P.J."/>
            <person name="Mieczkowski P."/>
            <person name="Rincones J."/>
            <person name="Pereira G.A."/>
        </authorList>
    </citation>
    <scope>NUCLEOTIDE SEQUENCE [LARGE SCALE GENOMIC DNA]</scope>
    <source>
        <strain evidence="14">ATCC 4875 / DSM 20272 / JCM 6432 / NBRC 12425 / NCIMB 8070</strain>
    </source>
</reference>
<protein>
    <submittedName>
        <fullName evidence="13">Cytochrome oxidase assembly protein</fullName>
    </submittedName>
</protein>
<feature type="transmembrane region" description="Helical" evidence="12">
    <location>
        <begin position="264"/>
        <end position="287"/>
    </location>
</feature>
<sequence length="297" mass="31528">MGLLKRMVGTRTALYRWSMATLVANMGLVVTGAVVRLTGSGLGCPTWPHCSAGSFVPHSSMGIHSVIEFGNRLLTFVLIILSVMVVVAATRTRASGHVRSLAWVVLVSIPLQGVVGGLTVLSDLNPFVVALHLLLSVAIILVAVKIVWLVGRHPSAEVDAMTMGAVRGTVTLMVIVMWLGTVVTGSGPNAGDAGAHRTGFNIETVARFHGISVWLTVGLTVICLLLGIMHKVAPLRRWALILLIVELCQGAVGYAQYFAHLDPWLVALHMVGVAVASMAVGALWSSVRPLRTPDLSR</sequence>
<evidence type="ECO:0000313" key="13">
    <source>
        <dbReference type="EMBL" id="AFV90049.1"/>
    </source>
</evidence>
<keyword evidence="6" id="KW-0560">Oxidoreductase</keyword>
<keyword evidence="4" id="KW-0479">Metal-binding</keyword>
<keyword evidence="5 12" id="KW-1133">Transmembrane helix</keyword>
<dbReference type="eggNOG" id="COG1612">
    <property type="taxonomic scope" value="Bacteria"/>
</dbReference>
<accession>K7RPV2</accession>
<evidence type="ECO:0000313" key="14">
    <source>
        <dbReference type="Proteomes" id="UP000000214"/>
    </source>
</evidence>
<dbReference type="HOGENOM" id="CLU_060266_1_0_11"/>
<feature type="transmembrane region" description="Helical" evidence="12">
    <location>
        <begin position="14"/>
        <end position="35"/>
    </location>
</feature>
<evidence type="ECO:0000256" key="3">
    <source>
        <dbReference type="ARBA" id="ARBA00022692"/>
    </source>
</evidence>
<evidence type="ECO:0000256" key="12">
    <source>
        <dbReference type="SAM" id="Phobius"/>
    </source>
</evidence>
<feature type="transmembrane region" description="Helical" evidence="12">
    <location>
        <begin position="238"/>
        <end position="258"/>
    </location>
</feature>
<dbReference type="GO" id="GO:0046872">
    <property type="term" value="F:metal ion binding"/>
    <property type="evidence" value="ECO:0007669"/>
    <property type="project" value="UniProtKB-KW"/>
</dbReference>
<dbReference type="InterPro" id="IPR003780">
    <property type="entry name" value="COX15/CtaA_fam"/>
</dbReference>
<feature type="transmembrane region" description="Helical" evidence="12">
    <location>
        <begin position="170"/>
        <end position="188"/>
    </location>
</feature>
<evidence type="ECO:0000256" key="11">
    <source>
        <dbReference type="ARBA" id="ARBA00023444"/>
    </source>
</evidence>
<dbReference type="GO" id="GO:0016020">
    <property type="term" value="C:membrane"/>
    <property type="evidence" value="ECO:0007669"/>
    <property type="project" value="UniProtKB-SubCell"/>
</dbReference>